<protein>
    <submittedName>
        <fullName evidence="4">Uncharacterized protein</fullName>
    </submittedName>
</protein>
<feature type="domain" description="Transposase IS116/IS110/IS902 C-terminal" evidence="3">
    <location>
        <begin position="271"/>
        <end position="353"/>
    </location>
</feature>
<dbReference type="GO" id="GO:0004803">
    <property type="term" value="F:transposase activity"/>
    <property type="evidence" value="ECO:0007669"/>
    <property type="project" value="InterPro"/>
</dbReference>
<dbReference type="PANTHER" id="PTHR33055">
    <property type="entry name" value="TRANSPOSASE FOR INSERTION SEQUENCE ELEMENT IS1111A"/>
    <property type="match status" value="1"/>
</dbReference>
<dbReference type="GO" id="GO:0006313">
    <property type="term" value="P:DNA transposition"/>
    <property type="evidence" value="ECO:0007669"/>
    <property type="project" value="InterPro"/>
</dbReference>
<dbReference type="PANTHER" id="PTHR33055:SF15">
    <property type="entry name" value="TRANSPOSASE-RELATED"/>
    <property type="match status" value="1"/>
</dbReference>
<dbReference type="InterPro" id="IPR002525">
    <property type="entry name" value="Transp_IS110-like_N"/>
</dbReference>
<name>A0A2H0WXE2_9BACT</name>
<accession>A0A2H0WXE2</accession>
<dbReference type="InterPro" id="IPR047650">
    <property type="entry name" value="Transpos_IS110"/>
</dbReference>
<evidence type="ECO:0000259" key="2">
    <source>
        <dbReference type="Pfam" id="PF01548"/>
    </source>
</evidence>
<dbReference type="Pfam" id="PF01548">
    <property type="entry name" value="DEDD_Tnp_IS110"/>
    <property type="match status" value="1"/>
</dbReference>
<organism evidence="4 5">
    <name type="scientific">Candidatus Portnoybacteria bacterium CG09_land_8_20_14_0_10_44_13</name>
    <dbReference type="NCBI Taxonomy" id="1974811"/>
    <lineage>
        <taxon>Bacteria</taxon>
        <taxon>Candidatus Portnoyibacteriota</taxon>
    </lineage>
</organism>
<keyword evidence="1" id="KW-0175">Coiled coil</keyword>
<dbReference type="GO" id="GO:0003677">
    <property type="term" value="F:DNA binding"/>
    <property type="evidence" value="ECO:0007669"/>
    <property type="project" value="InterPro"/>
</dbReference>
<feature type="coiled-coil region" evidence="1">
    <location>
        <begin position="232"/>
        <end position="266"/>
    </location>
</feature>
<sequence>MFYLGIDVGKFSHSLCLLDDEGQESIWQINNDKTGFETLQEKLSFVNLLTEKSFLIGMEATGHYFLNLYDFFLQLGIDSKQIALLNPLQVKSFRNTNLRGAKSDNVDAKRIAVLLKFGNFDRCNVSVGEMMNLRELTRLKADLIANSSDLKRKMIAVTDRIFPEFMPLFSNRFGKTVIALLNDFSTPEEMAELSLSELTSIIKGLSRRGIASAKIEKLHDACRNSIGISFGKEAFKIELNLLLENLKLLQNQIDFLEEKIAGIVSKLNSPLFTIPGIGKSTGASILSEIGNIQNFGSAVKLIAFAGLDPKLKESGTYQGRTPISKRGSKYLRNAIWYSAMVICRVNPTFKKQYTERRDKGRSHRYAVTAAANKLTKIIYHVLKNNCPFNPELV</sequence>
<evidence type="ECO:0000256" key="1">
    <source>
        <dbReference type="SAM" id="Coils"/>
    </source>
</evidence>
<evidence type="ECO:0000259" key="3">
    <source>
        <dbReference type="Pfam" id="PF02371"/>
    </source>
</evidence>
<comment type="caution">
    <text evidence="4">The sequence shown here is derived from an EMBL/GenBank/DDBJ whole genome shotgun (WGS) entry which is preliminary data.</text>
</comment>
<feature type="domain" description="Transposase IS110-like N-terminal" evidence="2">
    <location>
        <begin position="4"/>
        <end position="163"/>
    </location>
</feature>
<dbReference type="SUPFAM" id="SSF48150">
    <property type="entry name" value="DNA-glycosylase"/>
    <property type="match status" value="1"/>
</dbReference>
<dbReference type="InterPro" id="IPR011257">
    <property type="entry name" value="DNA_glycosylase"/>
</dbReference>
<gene>
    <name evidence="4" type="ORF">COT61_03195</name>
</gene>
<dbReference type="NCBIfam" id="NF033542">
    <property type="entry name" value="transpos_IS110"/>
    <property type="match status" value="1"/>
</dbReference>
<dbReference type="AlphaFoldDB" id="A0A2H0WXE2"/>
<dbReference type="EMBL" id="PEZF01000102">
    <property type="protein sequence ID" value="PIS16589.1"/>
    <property type="molecule type" value="Genomic_DNA"/>
</dbReference>
<proteinExistence type="predicted"/>
<dbReference type="Pfam" id="PF02371">
    <property type="entry name" value="Transposase_20"/>
    <property type="match status" value="1"/>
</dbReference>
<reference evidence="5" key="1">
    <citation type="submission" date="2017-09" db="EMBL/GenBank/DDBJ databases">
        <title>Depth-based differentiation of microbial function through sediment-hosted aquifers and enrichment of novel symbionts in the deep terrestrial subsurface.</title>
        <authorList>
            <person name="Probst A.J."/>
            <person name="Ladd B."/>
            <person name="Jarett J.K."/>
            <person name="Geller-Mcgrath D.E."/>
            <person name="Sieber C.M.K."/>
            <person name="Emerson J.B."/>
            <person name="Anantharaman K."/>
            <person name="Thomas B.C."/>
            <person name="Malmstrom R."/>
            <person name="Stieglmeier M."/>
            <person name="Klingl A."/>
            <person name="Woyke T."/>
            <person name="Ryan C.M."/>
            <person name="Banfield J.F."/>
        </authorList>
    </citation>
    <scope>NUCLEOTIDE SEQUENCE [LARGE SCALE GENOMIC DNA]</scope>
</reference>
<evidence type="ECO:0000313" key="4">
    <source>
        <dbReference type="EMBL" id="PIS16589.1"/>
    </source>
</evidence>
<dbReference type="InterPro" id="IPR003346">
    <property type="entry name" value="Transposase_20"/>
</dbReference>
<dbReference type="Proteomes" id="UP000229080">
    <property type="component" value="Unassembled WGS sequence"/>
</dbReference>
<dbReference type="GO" id="GO:0006281">
    <property type="term" value="P:DNA repair"/>
    <property type="evidence" value="ECO:0007669"/>
    <property type="project" value="InterPro"/>
</dbReference>
<evidence type="ECO:0000313" key="5">
    <source>
        <dbReference type="Proteomes" id="UP000229080"/>
    </source>
</evidence>